<organism evidence="3 4">
    <name type="scientific">Legionella maceachernii</name>
    <dbReference type="NCBI Taxonomy" id="466"/>
    <lineage>
        <taxon>Bacteria</taxon>
        <taxon>Pseudomonadati</taxon>
        <taxon>Pseudomonadota</taxon>
        <taxon>Gammaproteobacteria</taxon>
        <taxon>Legionellales</taxon>
        <taxon>Legionellaceae</taxon>
        <taxon>Legionella</taxon>
    </lineage>
</organism>
<dbReference type="SUPFAM" id="SSF53335">
    <property type="entry name" value="S-adenosyl-L-methionine-dependent methyltransferases"/>
    <property type="match status" value="1"/>
</dbReference>
<feature type="transmembrane region" description="Helical" evidence="2">
    <location>
        <begin position="296"/>
        <end position="315"/>
    </location>
</feature>
<name>A0A0W0W0B9_9GAMM</name>
<dbReference type="Gene3D" id="3.40.50.150">
    <property type="entry name" value="Vaccinia Virus protein VP39"/>
    <property type="match status" value="1"/>
</dbReference>
<dbReference type="PATRIC" id="fig|466.6.peg.1735"/>
<keyword evidence="1" id="KW-0620">Polyamine biosynthesis</keyword>
<feature type="transmembrane region" description="Helical" evidence="2">
    <location>
        <begin position="239"/>
        <end position="259"/>
    </location>
</feature>
<accession>A0A0W0W0B9</accession>
<keyword evidence="2" id="KW-0812">Transmembrane</keyword>
<dbReference type="Proteomes" id="UP000054908">
    <property type="component" value="Unassembled WGS sequence"/>
</dbReference>
<dbReference type="NCBIfam" id="NF037959">
    <property type="entry name" value="MFS_SpdSyn"/>
    <property type="match status" value="1"/>
</dbReference>
<dbReference type="RefSeq" id="WP_058452413.1">
    <property type="nucleotide sequence ID" value="NZ_CAAAIB010000004.1"/>
</dbReference>
<gene>
    <name evidence="3" type="ORF">Lmac_1648</name>
</gene>
<protein>
    <submittedName>
        <fullName evidence="3">Spermidine synthase</fullName>
    </submittedName>
</protein>
<feature type="transmembrane region" description="Helical" evidence="2">
    <location>
        <begin position="271"/>
        <end position="290"/>
    </location>
</feature>
<feature type="transmembrane region" description="Helical" evidence="2">
    <location>
        <begin position="172"/>
        <end position="190"/>
    </location>
</feature>
<dbReference type="PANTHER" id="PTHR43317">
    <property type="entry name" value="THERMOSPERMINE SYNTHASE ACAULIS5"/>
    <property type="match status" value="1"/>
</dbReference>
<feature type="transmembrane region" description="Helical" evidence="2">
    <location>
        <begin position="358"/>
        <end position="386"/>
    </location>
</feature>
<evidence type="ECO:0000313" key="3">
    <source>
        <dbReference type="EMBL" id="KTD25877.1"/>
    </source>
</evidence>
<evidence type="ECO:0000256" key="2">
    <source>
        <dbReference type="SAM" id="Phobius"/>
    </source>
</evidence>
<keyword evidence="2" id="KW-0472">Membrane</keyword>
<evidence type="ECO:0000313" key="4">
    <source>
        <dbReference type="Proteomes" id="UP000054908"/>
    </source>
</evidence>
<dbReference type="AlphaFoldDB" id="A0A0W0W0B9"/>
<reference evidence="3 4" key="1">
    <citation type="submission" date="2015-11" db="EMBL/GenBank/DDBJ databases">
        <title>Genomic analysis of 38 Legionella species identifies large and diverse effector repertoires.</title>
        <authorList>
            <person name="Burstein D."/>
            <person name="Amaro F."/>
            <person name="Zusman T."/>
            <person name="Lifshitz Z."/>
            <person name="Cohen O."/>
            <person name="Gilbert J.A."/>
            <person name="Pupko T."/>
            <person name="Shuman H.A."/>
            <person name="Segal G."/>
        </authorList>
    </citation>
    <scope>NUCLEOTIDE SEQUENCE [LARGE SCALE GENOMIC DNA]</scope>
    <source>
        <strain evidence="3 4">PX-1-G2-E2</strain>
    </source>
</reference>
<feature type="transmembrane region" description="Helical" evidence="2">
    <location>
        <begin position="418"/>
        <end position="436"/>
    </location>
</feature>
<comment type="caution">
    <text evidence="3">The sequence shown here is derived from an EMBL/GenBank/DDBJ whole genome shotgun (WGS) entry which is preliminary data.</text>
</comment>
<feature type="transmembrane region" description="Helical" evidence="2">
    <location>
        <begin position="67"/>
        <end position="86"/>
    </location>
</feature>
<feature type="transmembrane region" description="Helical" evidence="2">
    <location>
        <begin position="106"/>
        <end position="127"/>
    </location>
</feature>
<dbReference type="OrthoDB" id="9761985at2"/>
<dbReference type="PANTHER" id="PTHR43317:SF1">
    <property type="entry name" value="THERMOSPERMINE SYNTHASE ACAULIS5"/>
    <property type="match status" value="1"/>
</dbReference>
<proteinExistence type="predicted"/>
<evidence type="ECO:0000256" key="1">
    <source>
        <dbReference type="ARBA" id="ARBA00023115"/>
    </source>
</evidence>
<feature type="transmembrane region" description="Helical" evidence="2">
    <location>
        <begin position="211"/>
        <end position="233"/>
    </location>
</feature>
<dbReference type="InterPro" id="IPR029063">
    <property type="entry name" value="SAM-dependent_MTases_sf"/>
</dbReference>
<dbReference type="STRING" id="466.Lmac_1648"/>
<keyword evidence="4" id="KW-1185">Reference proteome</keyword>
<feature type="transmembrane region" description="Helical" evidence="2">
    <location>
        <begin position="37"/>
        <end position="60"/>
    </location>
</feature>
<sequence length="699" mass="79397">MTRLLFSIPLFLSASLLFVIQPMVAKLLLPVYGGTPAVWTICVLFFQSMLLLAYGYAWVLSRLAKGWVWRFLHISLVLLSFIAFPFTCSPSLNSTSPDLGILSDLMIHLGLPILVIGASAPLLQFAYSQTQAKQARDPYFLYVTSNAGSLLALLAYPWGIERYTGLKLQFDYWNLGFVIYIIALCAALLIPKQRSLKREHQTQNVSWSIQLRWIGYSFIPCSLMLGVSFYISTDIAATPLFWVIPLALYLLSFIITFAQKPIISHAWVTRYSLFFIFFPLIGFIVGAHLLTAWELTLFHLANFFMLTLLCHGELVRMRPPTEQLTRFYFCIALGGSLAGLFNGVIAPRLFDGAYEYPLVFTLAMLCFSLRRSSIYTSLILTALLIMNQFLPDYWWLKTHHVLEVIALCLLIIWPGSRINLFMGMAILFVFLFSPWFKSIETLAQQRNFYGVKQVLSVSGAHALISQNTLHGFQFNEYKQQENAAMAYYGAVLSVVHHLQRIYPQLNATIIGLGAGMMACQFRDRDKLTLIEVDQQVIRIASNDHYFTYLRDCPPLMSVLEGDGRKILEQNRAPHTHLLVMDAFSSDAVPTHLLTLEAFKLYQHTIDEQGGILINLSNRHLHLLPVVIAAGRELQLLVLHKKQAEKGAEGKFTAEWAFLTANQPLALELMRSQGWRFVAENDSQLWMDDYSNIVPLVRWG</sequence>
<dbReference type="EMBL" id="LNYL01000042">
    <property type="protein sequence ID" value="KTD25877.1"/>
    <property type="molecule type" value="Genomic_DNA"/>
</dbReference>
<feature type="transmembrane region" description="Helical" evidence="2">
    <location>
        <begin position="139"/>
        <end position="160"/>
    </location>
</feature>
<keyword evidence="2" id="KW-1133">Transmembrane helix</keyword>
<dbReference type="GO" id="GO:0006596">
    <property type="term" value="P:polyamine biosynthetic process"/>
    <property type="evidence" value="ECO:0007669"/>
    <property type="project" value="UniProtKB-KW"/>
</dbReference>
<feature type="transmembrane region" description="Helical" evidence="2">
    <location>
        <begin position="327"/>
        <end position="346"/>
    </location>
</feature>